<proteinExistence type="predicted"/>
<dbReference type="AlphaFoldDB" id="A0A2X3IH07"/>
<sequence length="82" mass="10201">MREYLFNELENIDLELSRLSLKNLNKGEREYKKYLLSKIERISNTIMKNGKKNEIYKLENILRDFLFNYDVKEYYRYFNKAM</sequence>
<organism evidence="2 3">
    <name type="scientific">Clostridium perfringens</name>
    <dbReference type="NCBI Taxonomy" id="1502"/>
    <lineage>
        <taxon>Bacteria</taxon>
        <taxon>Bacillati</taxon>
        <taxon>Bacillota</taxon>
        <taxon>Clostridia</taxon>
        <taxon>Eubacteriales</taxon>
        <taxon>Clostridiaceae</taxon>
        <taxon>Clostridium</taxon>
    </lineage>
</organism>
<dbReference type="EMBL" id="DACTBT010000029">
    <property type="protein sequence ID" value="HAT4299554.1"/>
    <property type="molecule type" value="Genomic_DNA"/>
</dbReference>
<name>A0A2X3IH07_CLOPF</name>
<evidence type="ECO:0000313" key="1">
    <source>
        <dbReference type="EMBL" id="HAT4299554.1"/>
    </source>
</evidence>
<accession>A0A2X3IH07</accession>
<gene>
    <name evidence="1" type="ORF">I9063_002958</name>
    <name evidence="2" type="ORF">NCTC8081_03310</name>
</gene>
<dbReference type="Proteomes" id="UP000250234">
    <property type="component" value="Unassembled WGS sequence"/>
</dbReference>
<reference evidence="1" key="1">
    <citation type="journal article" date="2018" name="Genome Biol.">
        <title>SKESA: strategic k-mer extension for scrupulous assemblies.</title>
        <authorList>
            <person name="Souvorov A."/>
            <person name="Agarwala R."/>
            <person name="Lipman D.J."/>
        </authorList>
    </citation>
    <scope>NUCLEOTIDE SEQUENCE</scope>
    <source>
        <strain evidence="1">C25</strain>
    </source>
</reference>
<protein>
    <submittedName>
        <fullName evidence="2">Uncharacterized protein</fullName>
    </submittedName>
</protein>
<reference evidence="2 3" key="2">
    <citation type="submission" date="2018-06" db="EMBL/GenBank/DDBJ databases">
        <authorList>
            <consortium name="Pathogen Informatics"/>
            <person name="Doyle S."/>
        </authorList>
    </citation>
    <scope>NUCLEOTIDE SEQUENCE [LARGE SCALE GENOMIC DNA]</scope>
    <source>
        <strain evidence="2 3">NCTC8081</strain>
    </source>
</reference>
<evidence type="ECO:0000313" key="3">
    <source>
        <dbReference type="Proteomes" id="UP000250234"/>
    </source>
</evidence>
<dbReference type="EMBL" id="UAWO01000007">
    <property type="protein sequence ID" value="SQC85517.1"/>
    <property type="molecule type" value="Genomic_DNA"/>
</dbReference>
<reference evidence="1" key="3">
    <citation type="submission" date="2020-07" db="EMBL/GenBank/DDBJ databases">
        <authorList>
            <consortium name="NCBI Pathogen Detection Project"/>
        </authorList>
    </citation>
    <scope>NUCLEOTIDE SEQUENCE</scope>
    <source>
        <strain evidence="1">C25</strain>
    </source>
</reference>
<evidence type="ECO:0000313" key="2">
    <source>
        <dbReference type="EMBL" id="SQC85517.1"/>
    </source>
</evidence>
<dbReference type="Proteomes" id="UP000855421">
    <property type="component" value="Unassembled WGS sequence"/>
</dbReference>
<dbReference type="RefSeq" id="WP_110015852.1">
    <property type="nucleotide sequence ID" value="NZ_CATNXA010000034.1"/>
</dbReference>